<evidence type="ECO:0000313" key="1">
    <source>
        <dbReference type="EMBL" id="VDL86949.1"/>
    </source>
</evidence>
<reference evidence="1 2" key="2">
    <citation type="submission" date="2018-11" db="EMBL/GenBank/DDBJ databases">
        <authorList>
            <consortium name="Pathogen Informatics"/>
        </authorList>
    </citation>
    <scope>NUCLEOTIDE SEQUENCE [LARGE SCALE GENOMIC DNA]</scope>
    <source>
        <strain evidence="1 2">NST_G2</strain>
    </source>
</reference>
<reference evidence="3" key="1">
    <citation type="submission" date="2016-06" db="UniProtKB">
        <authorList>
            <consortium name="WormBaseParasite"/>
        </authorList>
    </citation>
    <scope>IDENTIFICATION</scope>
</reference>
<dbReference type="AlphaFoldDB" id="A0A183SA63"/>
<gene>
    <name evidence="1" type="ORF">SSLN_LOCUS1111</name>
</gene>
<dbReference type="EMBL" id="UYSU01001538">
    <property type="protein sequence ID" value="VDL86949.1"/>
    <property type="molecule type" value="Genomic_DNA"/>
</dbReference>
<sequence>MRLRLQPRRMPQVFYIQDTFQNCWLLTLWKLSLVLMAFMDSESFAGLHAEGNIAGSADFNRLLSQSTANSRSPTYLLVQNTGKIEAG</sequence>
<evidence type="ECO:0000313" key="3">
    <source>
        <dbReference type="WBParaSite" id="SSLN_0000115701-mRNA-1"/>
    </source>
</evidence>
<accession>A0A183SA63</accession>
<proteinExistence type="predicted"/>
<name>A0A183SA63_SCHSO</name>
<keyword evidence="2" id="KW-1185">Reference proteome</keyword>
<dbReference type="Proteomes" id="UP000275846">
    <property type="component" value="Unassembled WGS sequence"/>
</dbReference>
<protein>
    <submittedName>
        <fullName evidence="3">Secreted protein</fullName>
    </submittedName>
</protein>
<organism evidence="3">
    <name type="scientific">Schistocephalus solidus</name>
    <name type="common">Tapeworm</name>
    <dbReference type="NCBI Taxonomy" id="70667"/>
    <lineage>
        <taxon>Eukaryota</taxon>
        <taxon>Metazoa</taxon>
        <taxon>Spiralia</taxon>
        <taxon>Lophotrochozoa</taxon>
        <taxon>Platyhelminthes</taxon>
        <taxon>Cestoda</taxon>
        <taxon>Eucestoda</taxon>
        <taxon>Diphyllobothriidea</taxon>
        <taxon>Diphyllobothriidae</taxon>
        <taxon>Schistocephalus</taxon>
    </lineage>
</organism>
<evidence type="ECO:0000313" key="2">
    <source>
        <dbReference type="Proteomes" id="UP000275846"/>
    </source>
</evidence>
<dbReference type="WBParaSite" id="SSLN_0000115701-mRNA-1">
    <property type="protein sequence ID" value="SSLN_0000115701-mRNA-1"/>
    <property type="gene ID" value="SSLN_0000115701"/>
</dbReference>